<evidence type="ECO:0000313" key="1">
    <source>
        <dbReference type="EMBL" id="JAD20957.1"/>
    </source>
</evidence>
<dbReference type="EMBL" id="GBRH01276938">
    <property type="protein sequence ID" value="JAD20957.1"/>
    <property type="molecule type" value="Transcribed_RNA"/>
</dbReference>
<protein>
    <submittedName>
        <fullName evidence="1">Uncharacterized protein</fullName>
    </submittedName>
</protein>
<name>A0A0A8YBW2_ARUDO</name>
<accession>A0A0A8YBW2</accession>
<reference evidence="1" key="1">
    <citation type="submission" date="2014-09" db="EMBL/GenBank/DDBJ databases">
        <authorList>
            <person name="Magalhaes I.L.F."/>
            <person name="Oliveira U."/>
            <person name="Santos F.R."/>
            <person name="Vidigal T.H.D.A."/>
            <person name="Brescovit A.D."/>
            <person name="Santos A.J."/>
        </authorList>
    </citation>
    <scope>NUCLEOTIDE SEQUENCE</scope>
    <source>
        <tissue evidence="1">Shoot tissue taken approximately 20 cm above the soil surface</tissue>
    </source>
</reference>
<organism evidence="1">
    <name type="scientific">Arundo donax</name>
    <name type="common">Giant reed</name>
    <name type="synonym">Donax arundinaceus</name>
    <dbReference type="NCBI Taxonomy" id="35708"/>
    <lineage>
        <taxon>Eukaryota</taxon>
        <taxon>Viridiplantae</taxon>
        <taxon>Streptophyta</taxon>
        <taxon>Embryophyta</taxon>
        <taxon>Tracheophyta</taxon>
        <taxon>Spermatophyta</taxon>
        <taxon>Magnoliopsida</taxon>
        <taxon>Liliopsida</taxon>
        <taxon>Poales</taxon>
        <taxon>Poaceae</taxon>
        <taxon>PACMAD clade</taxon>
        <taxon>Arundinoideae</taxon>
        <taxon>Arundineae</taxon>
        <taxon>Arundo</taxon>
    </lineage>
</organism>
<dbReference type="AlphaFoldDB" id="A0A0A8YBW2"/>
<reference evidence="1" key="2">
    <citation type="journal article" date="2015" name="Data Brief">
        <title>Shoot transcriptome of the giant reed, Arundo donax.</title>
        <authorList>
            <person name="Barrero R.A."/>
            <person name="Guerrero F.D."/>
            <person name="Moolhuijzen P."/>
            <person name="Goolsby J.A."/>
            <person name="Tidwell J."/>
            <person name="Bellgard S.E."/>
            <person name="Bellgard M.I."/>
        </authorList>
    </citation>
    <scope>NUCLEOTIDE SEQUENCE</scope>
    <source>
        <tissue evidence="1">Shoot tissue taken approximately 20 cm above the soil surface</tissue>
    </source>
</reference>
<sequence length="50" mass="5834">MRGLFITIHITMVFVARSRRRLGVQVYSRCHRMSQVFSYNISPGRCLDCA</sequence>
<proteinExistence type="predicted"/>